<evidence type="ECO:0000256" key="1">
    <source>
        <dbReference type="SAM" id="MobiDB-lite"/>
    </source>
</evidence>
<name>A0A9P7ZSJ3_9HYPO</name>
<proteinExistence type="predicted"/>
<dbReference type="Proteomes" id="UP000887229">
    <property type="component" value="Unassembled WGS sequence"/>
</dbReference>
<gene>
    <name evidence="3" type="ORF">F5Z01DRAFT_447565</name>
</gene>
<dbReference type="InterPro" id="IPR000210">
    <property type="entry name" value="BTB/POZ_dom"/>
</dbReference>
<accession>A0A9P7ZSJ3</accession>
<evidence type="ECO:0000313" key="4">
    <source>
        <dbReference type="Proteomes" id="UP000887229"/>
    </source>
</evidence>
<dbReference type="RefSeq" id="XP_046120940.1">
    <property type="nucleotide sequence ID" value="XM_046259815.1"/>
</dbReference>
<dbReference type="OrthoDB" id="4845755at2759"/>
<reference evidence="3" key="1">
    <citation type="journal article" date="2021" name="IMA Fungus">
        <title>Genomic characterization of three marine fungi, including Emericellopsis atlantica sp. nov. with signatures of a generalist lifestyle and marine biomass degradation.</title>
        <authorList>
            <person name="Hagestad O.C."/>
            <person name="Hou L."/>
            <person name="Andersen J.H."/>
            <person name="Hansen E.H."/>
            <person name="Altermark B."/>
            <person name="Li C."/>
            <person name="Kuhnert E."/>
            <person name="Cox R.J."/>
            <person name="Crous P.W."/>
            <person name="Spatafora J.W."/>
            <person name="Lail K."/>
            <person name="Amirebrahimi M."/>
            <person name="Lipzen A."/>
            <person name="Pangilinan J."/>
            <person name="Andreopoulos W."/>
            <person name="Hayes R.D."/>
            <person name="Ng V."/>
            <person name="Grigoriev I.V."/>
            <person name="Jackson S.A."/>
            <person name="Sutton T.D.S."/>
            <person name="Dobson A.D.W."/>
            <person name="Rama T."/>
        </authorList>
    </citation>
    <scope>NUCLEOTIDE SEQUENCE</scope>
    <source>
        <strain evidence="3">TS7</strain>
    </source>
</reference>
<dbReference type="AlphaFoldDB" id="A0A9P7ZSJ3"/>
<evidence type="ECO:0000313" key="3">
    <source>
        <dbReference type="EMBL" id="KAG9257016.1"/>
    </source>
</evidence>
<dbReference type="CDD" id="cd18186">
    <property type="entry name" value="BTB_POZ_ZBTB_KLHL-like"/>
    <property type="match status" value="1"/>
</dbReference>
<organism evidence="3 4">
    <name type="scientific">Emericellopsis atlantica</name>
    <dbReference type="NCBI Taxonomy" id="2614577"/>
    <lineage>
        <taxon>Eukaryota</taxon>
        <taxon>Fungi</taxon>
        <taxon>Dikarya</taxon>
        <taxon>Ascomycota</taxon>
        <taxon>Pezizomycotina</taxon>
        <taxon>Sordariomycetes</taxon>
        <taxon>Hypocreomycetidae</taxon>
        <taxon>Hypocreales</taxon>
        <taxon>Bionectriaceae</taxon>
        <taxon>Emericellopsis</taxon>
    </lineage>
</organism>
<dbReference type="PROSITE" id="PS50097">
    <property type="entry name" value="BTB"/>
    <property type="match status" value="1"/>
</dbReference>
<feature type="compositionally biased region" description="Polar residues" evidence="1">
    <location>
        <begin position="165"/>
        <end position="175"/>
    </location>
</feature>
<sequence>MPPGRHAASRASSSNNGDAKAPQKREPSRASSSNNGDPKAPQRRQPSRSRNAARSEPLSILESSRMSRLQPAPIPRINPWLQGLKLGAKVEPSQPIPAHLEEESPLPSASRKRSRPATSKKRSEKGEPSVASGSPEGTANVPECPNAPRSTSRSPTDILRHHSRSPTLSQTTTAEPVSLEEINRSTRSPSTSSEASRSALIAAASRAESNLFANPIGADVLVCAGNWSWKVHRNILVRESDWFKDNLPKLQKGEDLIKISFECAPETLGYCIRFMYMQKVEGLLEAKPFDVSHLPRCVLCYCAALYFRTKGMIPPILGIVDATAKDLCEDLSGLHLNNNGVSTTALPLNETHLLDALDLIYSQENQVIMEPMRIAMVAVLDATLFFQLHRDAFMEKLRAYPWISRMQTDYAEFRRQTGFSRQGLLIPSGEALDTILAHPDLKHTANIEI</sequence>
<evidence type="ECO:0000259" key="2">
    <source>
        <dbReference type="PROSITE" id="PS50097"/>
    </source>
</evidence>
<dbReference type="GeneID" id="70290718"/>
<dbReference type="InterPro" id="IPR011333">
    <property type="entry name" value="SKP1/BTB/POZ_sf"/>
</dbReference>
<protein>
    <recommendedName>
        <fullName evidence="2">BTB domain-containing protein</fullName>
    </recommendedName>
</protein>
<feature type="domain" description="BTB" evidence="2">
    <location>
        <begin position="218"/>
        <end position="281"/>
    </location>
</feature>
<feature type="region of interest" description="Disordered" evidence="1">
    <location>
        <begin position="1"/>
        <end position="77"/>
    </location>
</feature>
<dbReference type="Gene3D" id="3.30.710.10">
    <property type="entry name" value="Potassium Channel Kv1.1, Chain A"/>
    <property type="match status" value="1"/>
</dbReference>
<feature type="region of interest" description="Disordered" evidence="1">
    <location>
        <begin position="91"/>
        <end position="195"/>
    </location>
</feature>
<comment type="caution">
    <text evidence="3">The sequence shown here is derived from an EMBL/GenBank/DDBJ whole genome shotgun (WGS) entry which is preliminary data.</text>
</comment>
<dbReference type="EMBL" id="MU251246">
    <property type="protein sequence ID" value="KAG9257016.1"/>
    <property type="molecule type" value="Genomic_DNA"/>
</dbReference>
<dbReference type="SUPFAM" id="SSF54695">
    <property type="entry name" value="POZ domain"/>
    <property type="match status" value="1"/>
</dbReference>
<feature type="compositionally biased region" description="Low complexity" evidence="1">
    <location>
        <begin position="185"/>
        <end position="195"/>
    </location>
</feature>
<feature type="compositionally biased region" description="Basic residues" evidence="1">
    <location>
        <begin position="110"/>
        <end position="123"/>
    </location>
</feature>
<keyword evidence="4" id="KW-1185">Reference proteome</keyword>